<evidence type="ECO:0000256" key="1">
    <source>
        <dbReference type="SAM" id="MobiDB-lite"/>
    </source>
</evidence>
<evidence type="ECO:0000313" key="3">
    <source>
        <dbReference type="EMBL" id="XDQ34385.1"/>
    </source>
</evidence>
<protein>
    <submittedName>
        <fullName evidence="3">NACHT domain-containing NTPase</fullName>
    </submittedName>
</protein>
<evidence type="ECO:0000259" key="2">
    <source>
        <dbReference type="SMART" id="SM00382"/>
    </source>
</evidence>
<accession>A0AB39PY48</accession>
<feature type="region of interest" description="Disordered" evidence="1">
    <location>
        <begin position="95"/>
        <end position="125"/>
    </location>
</feature>
<reference evidence="3" key="1">
    <citation type="submission" date="2024-07" db="EMBL/GenBank/DDBJ databases">
        <authorList>
            <person name="Yu S.T."/>
        </authorList>
    </citation>
    <scope>NUCLEOTIDE SEQUENCE</scope>
    <source>
        <strain evidence="3">R28</strain>
    </source>
</reference>
<dbReference type="InterPro" id="IPR027417">
    <property type="entry name" value="P-loop_NTPase"/>
</dbReference>
<dbReference type="RefSeq" id="WP_369168981.1">
    <property type="nucleotide sequence ID" value="NZ_CP163439.1"/>
</dbReference>
<dbReference type="EMBL" id="CP163439">
    <property type="protein sequence ID" value="XDQ34385.1"/>
    <property type="molecule type" value="Genomic_DNA"/>
</dbReference>
<feature type="domain" description="AAA+ ATPase" evidence="2">
    <location>
        <begin position="383"/>
        <end position="532"/>
    </location>
</feature>
<dbReference type="InterPro" id="IPR003593">
    <property type="entry name" value="AAA+_ATPase"/>
</dbReference>
<dbReference type="SUPFAM" id="SSF52540">
    <property type="entry name" value="P-loop containing nucleoside triphosphate hydrolases"/>
    <property type="match status" value="1"/>
</dbReference>
<gene>
    <name evidence="3" type="ORF">AB5J49_14120</name>
</gene>
<name>A0AB39PY48_9ACTN</name>
<dbReference type="SMART" id="SM00382">
    <property type="entry name" value="AAA"/>
    <property type="match status" value="1"/>
</dbReference>
<sequence>MAAPTSGPVADFCTALGRLVSTCRVSQRSIADALGLISTSSVSELLSGRRRRVPEWDVVETIVGLCAAEWTRVSALPPAGMRLDLPWWKSRHAELERTSEATRGRGERPPAPVGPPPPPPPGLGPVLVPTLDAMAVAGMSVEEAVRWLADGRMKPKATVDRLMTPPQDGRIERRVLSDLLADFPERVRAAHGVLRAALIQAARVVLVAAGAAMNYEPTEFGNLIYDLTEGGHAAHTPALADLDEGSQDYVPLQIVNDYVRLATPLAESCPEFALGAGLPVVELCGGTTTGLAALGGILSEFVNGDGLPAPEGALLRSPIAALDSPGPRLPSLADGYITPRFRLATASQDARAGIASDKWWDEQPVHDDIERFLAEHLLGLPALLAPLVVLGHPGAGKSLLTKLLTARLPAGEFRAMRVELRHTPAEMGVQAQLEHALKRRTGREVSWPDWSEQESGPIPVVLLDGFDELLQAGAQKLGETRQWGYLQRVEEFQKREAQLGRPLIVIVTSRTVVADRADIPRTSQVLRLEPFDEAKIEHWLDVWNTTNAGWFTRHELLPLTPQVVLPHRELAAQPLLMLMLALYDAVGNALHLLRDKDITRTELYDQLLKEFVRRQVDKDGPLPPDMATEAVHRELHRLSVIALSMFHRGAQSISGEKADRDLRALGEADGGSGLLFGRFFFVHEAQAIVTEEPRRSYEFMHATFGEHLAARLVERALRRLVDQAGSPWDDGELYALLSFAPLTDRSQLVQNLRDMLAPWPAHRSRGDLVPALLALFRAASWDPEHRTDVGYAPVRLRRRYREAVYEVNLVLIAVLAVGEVHVSELFDGAMVPTAEWRRYALGWQAQLSVGSWAALTATLNPERCWRPVPTVGGEEELDLRLTTRPAPLADHALNWSLGAASPKASRSLSDRLEERLSDTPVPDLIRQTRFVGDRDTERLLHISYPMLLQLPSAMSTFRPSPGTVYHSAAQALIALLTRDVYRPEDLPGRYVECLRYVEVLETGERSPYLDAVLRQLVHDAPALADEALAEIIDSLHEAYDADWMPFTGATYQALLLFLRHAVDRGSPHLAEPLGFLRLTLSMGDRLRALESLLELSHLSQSTHAWRWSGHLDHWAATRHFDDLLERLDLPETATTHPTALIDLLRLAAELGLDDWLTARTPEILAALPPQAFGLLRPSDLPRLRAALPPGAYTERFEEVEKAWRARE</sequence>
<feature type="compositionally biased region" description="Pro residues" evidence="1">
    <location>
        <begin position="109"/>
        <end position="123"/>
    </location>
</feature>
<feature type="compositionally biased region" description="Basic and acidic residues" evidence="1">
    <location>
        <begin position="95"/>
        <end position="108"/>
    </location>
</feature>
<dbReference type="AlphaFoldDB" id="A0AB39PY48"/>
<proteinExistence type="predicted"/>
<organism evidence="3">
    <name type="scientific">Streptomyces sp. R28</name>
    <dbReference type="NCBI Taxonomy" id="3238628"/>
    <lineage>
        <taxon>Bacteria</taxon>
        <taxon>Bacillati</taxon>
        <taxon>Actinomycetota</taxon>
        <taxon>Actinomycetes</taxon>
        <taxon>Kitasatosporales</taxon>
        <taxon>Streptomycetaceae</taxon>
        <taxon>Streptomyces</taxon>
    </lineage>
</organism>